<proteinExistence type="inferred from homology"/>
<dbReference type="PANTHER" id="PTHR11054:SF0">
    <property type="entry name" value="6-PHOSPHOGLUCONOLACTONASE"/>
    <property type="match status" value="1"/>
</dbReference>
<evidence type="ECO:0000256" key="1">
    <source>
        <dbReference type="ARBA" id="ARBA00000832"/>
    </source>
</evidence>
<dbReference type="NCBIfam" id="TIGR01198">
    <property type="entry name" value="pgl"/>
    <property type="match status" value="1"/>
</dbReference>
<organism evidence="9 10">
    <name type="scientific">Microbacterium faecale</name>
    <dbReference type="NCBI Taxonomy" id="1804630"/>
    <lineage>
        <taxon>Bacteria</taxon>
        <taxon>Bacillati</taxon>
        <taxon>Actinomycetota</taxon>
        <taxon>Actinomycetes</taxon>
        <taxon>Micrococcales</taxon>
        <taxon>Microbacteriaceae</taxon>
        <taxon>Microbacterium</taxon>
    </lineage>
</organism>
<sequence>MSSATFVTRADKSALADTVASRFIEVVAPLTETRDVHVALTGGSMGIASLAAIAGHDDLRTVDWSRVHFWFSDERFVARADGDRNTLQAREALLDVLPDARVHEPWATEDGDLDDAALAYASELERFAAADASAPVFDVTFLGVGPDAHIASLFPGRDEIHVESATVLPIRESPKPPSERVTFTLPIINASERVWLVVAGADKSDAVARIRAGADPETAPAAVARGTSETIVFADDAASA</sequence>
<dbReference type="CDD" id="cd01400">
    <property type="entry name" value="6PGL"/>
    <property type="match status" value="1"/>
</dbReference>
<comment type="catalytic activity">
    <reaction evidence="1 7">
        <text>6-phospho-D-glucono-1,5-lactone + H2O = 6-phospho-D-gluconate + H(+)</text>
        <dbReference type="Rhea" id="RHEA:12556"/>
        <dbReference type="ChEBI" id="CHEBI:15377"/>
        <dbReference type="ChEBI" id="CHEBI:15378"/>
        <dbReference type="ChEBI" id="CHEBI:57955"/>
        <dbReference type="ChEBI" id="CHEBI:58759"/>
        <dbReference type="EC" id="3.1.1.31"/>
    </reaction>
</comment>
<comment type="caution">
    <text evidence="9">The sequence shown here is derived from an EMBL/GenBank/DDBJ whole genome shotgun (WGS) entry which is preliminary data.</text>
</comment>
<dbReference type="InterPro" id="IPR006148">
    <property type="entry name" value="Glc/Gal-6P_isomerase"/>
</dbReference>
<comment type="pathway">
    <text evidence="3 7">Carbohydrate degradation; pentose phosphate pathway; D-ribulose 5-phosphate from D-glucose 6-phosphate (oxidative stage): step 2/3.</text>
</comment>
<evidence type="ECO:0000313" key="9">
    <source>
        <dbReference type="EMBL" id="GGD41223.1"/>
    </source>
</evidence>
<reference evidence="9" key="2">
    <citation type="submission" date="2020-09" db="EMBL/GenBank/DDBJ databases">
        <authorList>
            <person name="Sun Q."/>
            <person name="Zhou Y."/>
        </authorList>
    </citation>
    <scope>NUCLEOTIDE SEQUENCE</scope>
    <source>
        <strain evidence="9">CGMCC 1.15152</strain>
    </source>
</reference>
<gene>
    <name evidence="7 9" type="primary">pgl</name>
    <name evidence="9" type="ORF">GCM10010915_22670</name>
</gene>
<dbReference type="EC" id="3.1.1.31" evidence="5 7"/>
<evidence type="ECO:0000256" key="3">
    <source>
        <dbReference type="ARBA" id="ARBA00004961"/>
    </source>
</evidence>
<dbReference type="InterPro" id="IPR039104">
    <property type="entry name" value="6PGL"/>
</dbReference>
<dbReference type="GO" id="GO:0017057">
    <property type="term" value="F:6-phosphogluconolactonase activity"/>
    <property type="evidence" value="ECO:0007669"/>
    <property type="project" value="UniProtKB-UniRule"/>
</dbReference>
<evidence type="ECO:0000256" key="5">
    <source>
        <dbReference type="ARBA" id="ARBA00013198"/>
    </source>
</evidence>
<comment type="function">
    <text evidence="2 7">Hydrolysis of 6-phosphogluconolactone to 6-phosphogluconate.</text>
</comment>
<dbReference type="GO" id="GO:0006098">
    <property type="term" value="P:pentose-phosphate shunt"/>
    <property type="evidence" value="ECO:0007669"/>
    <property type="project" value="InterPro"/>
</dbReference>
<dbReference type="SUPFAM" id="SSF100950">
    <property type="entry name" value="NagB/RpiA/CoA transferase-like"/>
    <property type="match status" value="1"/>
</dbReference>
<dbReference type="EMBL" id="BMHO01000001">
    <property type="protein sequence ID" value="GGD41223.1"/>
    <property type="molecule type" value="Genomic_DNA"/>
</dbReference>
<evidence type="ECO:0000256" key="4">
    <source>
        <dbReference type="ARBA" id="ARBA00010662"/>
    </source>
</evidence>
<dbReference type="Pfam" id="PF01182">
    <property type="entry name" value="Glucosamine_iso"/>
    <property type="match status" value="1"/>
</dbReference>
<evidence type="ECO:0000256" key="2">
    <source>
        <dbReference type="ARBA" id="ARBA00002681"/>
    </source>
</evidence>
<dbReference type="PANTHER" id="PTHR11054">
    <property type="entry name" value="6-PHOSPHOGLUCONOLACTONASE"/>
    <property type="match status" value="1"/>
</dbReference>
<accession>A0A916YE48</accession>
<dbReference type="Gene3D" id="3.40.50.1360">
    <property type="match status" value="1"/>
</dbReference>
<comment type="similarity">
    <text evidence="4 7">Belongs to the glucosamine/galactosamine-6-phosphate isomerase family. 6-phosphogluconolactonase subfamily.</text>
</comment>
<evidence type="ECO:0000256" key="7">
    <source>
        <dbReference type="RuleBase" id="RU365095"/>
    </source>
</evidence>
<dbReference type="InterPro" id="IPR037171">
    <property type="entry name" value="NagB/RpiA_transferase-like"/>
</dbReference>
<name>A0A916YE48_9MICO</name>
<dbReference type="GO" id="GO:0005975">
    <property type="term" value="P:carbohydrate metabolic process"/>
    <property type="evidence" value="ECO:0007669"/>
    <property type="project" value="UniProtKB-UniRule"/>
</dbReference>
<feature type="domain" description="Glucosamine/galactosamine-6-phosphate isomerase" evidence="8">
    <location>
        <begin position="11"/>
        <end position="230"/>
    </location>
</feature>
<keyword evidence="7" id="KW-0378">Hydrolase</keyword>
<protein>
    <recommendedName>
        <fullName evidence="6 7">6-phosphogluconolactonase</fullName>
        <shortName evidence="7">6PGL</shortName>
        <ecNumber evidence="5 7">3.1.1.31</ecNumber>
    </recommendedName>
</protein>
<dbReference type="Proteomes" id="UP000633205">
    <property type="component" value="Unassembled WGS sequence"/>
</dbReference>
<keyword evidence="10" id="KW-1185">Reference proteome</keyword>
<dbReference type="AlphaFoldDB" id="A0A916YE48"/>
<reference evidence="9" key="1">
    <citation type="journal article" date="2014" name="Int. J. Syst. Evol. Microbiol.">
        <title>Complete genome sequence of Corynebacterium casei LMG S-19264T (=DSM 44701T), isolated from a smear-ripened cheese.</title>
        <authorList>
            <consortium name="US DOE Joint Genome Institute (JGI-PGF)"/>
            <person name="Walter F."/>
            <person name="Albersmeier A."/>
            <person name="Kalinowski J."/>
            <person name="Ruckert C."/>
        </authorList>
    </citation>
    <scope>NUCLEOTIDE SEQUENCE</scope>
    <source>
        <strain evidence="9">CGMCC 1.15152</strain>
    </source>
</reference>
<evidence type="ECO:0000313" key="10">
    <source>
        <dbReference type="Proteomes" id="UP000633205"/>
    </source>
</evidence>
<dbReference type="RefSeq" id="WP_188712325.1">
    <property type="nucleotide sequence ID" value="NZ_BMHO01000001.1"/>
</dbReference>
<evidence type="ECO:0000259" key="8">
    <source>
        <dbReference type="Pfam" id="PF01182"/>
    </source>
</evidence>
<evidence type="ECO:0000256" key="6">
    <source>
        <dbReference type="ARBA" id="ARBA00020337"/>
    </source>
</evidence>
<dbReference type="InterPro" id="IPR005900">
    <property type="entry name" value="6-phosphogluconolactonase_DevB"/>
</dbReference>